<evidence type="ECO:0000256" key="1">
    <source>
        <dbReference type="ARBA" id="ARBA00022737"/>
    </source>
</evidence>
<keyword evidence="4" id="KW-1185">Reference proteome</keyword>
<dbReference type="InterPro" id="IPR027417">
    <property type="entry name" value="P-loop_NTPase"/>
</dbReference>
<dbReference type="Proteomes" id="UP000245910">
    <property type="component" value="Chromosome II"/>
</dbReference>
<accession>A0A2L2TJE7</accession>
<evidence type="ECO:0000259" key="2">
    <source>
        <dbReference type="Pfam" id="PF24883"/>
    </source>
</evidence>
<dbReference type="Pfam" id="PF24883">
    <property type="entry name" value="NPHP3_N"/>
    <property type="match status" value="1"/>
</dbReference>
<dbReference type="OrthoDB" id="194358at2759"/>
<dbReference type="PANTHER" id="PTHR10039">
    <property type="entry name" value="AMELOGENIN"/>
    <property type="match status" value="1"/>
</dbReference>
<proteinExistence type="predicted"/>
<protein>
    <recommendedName>
        <fullName evidence="2">Nephrocystin 3-like N-terminal domain-containing protein</fullName>
    </recommendedName>
</protein>
<evidence type="ECO:0000313" key="4">
    <source>
        <dbReference type="Proteomes" id="UP000245910"/>
    </source>
</evidence>
<keyword evidence="1" id="KW-0677">Repeat</keyword>
<organism evidence="3 4">
    <name type="scientific">Fusarium venenatum</name>
    <dbReference type="NCBI Taxonomy" id="56646"/>
    <lineage>
        <taxon>Eukaryota</taxon>
        <taxon>Fungi</taxon>
        <taxon>Dikarya</taxon>
        <taxon>Ascomycota</taxon>
        <taxon>Pezizomycotina</taxon>
        <taxon>Sordariomycetes</taxon>
        <taxon>Hypocreomycetidae</taxon>
        <taxon>Hypocreales</taxon>
        <taxon>Nectriaceae</taxon>
        <taxon>Fusarium</taxon>
    </lineage>
</organism>
<reference evidence="4" key="1">
    <citation type="submission" date="2014-10" db="EMBL/GenBank/DDBJ databases">
        <authorList>
            <person name="King R."/>
        </authorList>
    </citation>
    <scope>NUCLEOTIDE SEQUENCE [LARGE SCALE GENOMIC DNA]</scope>
    <source>
        <strain evidence="4">A3/5</strain>
    </source>
</reference>
<dbReference type="EMBL" id="LN649230">
    <property type="protein sequence ID" value="CEI63166.1"/>
    <property type="molecule type" value="Genomic_DNA"/>
</dbReference>
<sequence length="173" mass="19443">MDKLGANISAVENIVKRIEINTLIEVNAQKQRVLNYFMKADPQDDLATSIKLRHSMTGLWLTEPTDFIRWIDTPGSKLWLTGRSGAGKTVLAGSVIQEGLSRSHPSNNIGVALFFCDDKDSRTWETINILGAIANQLARQNKEARRTGDREHATHSQFHCMLLHGLEISRMYP</sequence>
<dbReference type="Gene3D" id="3.40.50.300">
    <property type="entry name" value="P-loop containing nucleotide triphosphate hydrolases"/>
    <property type="match status" value="1"/>
</dbReference>
<dbReference type="InterPro" id="IPR056884">
    <property type="entry name" value="NPHP3-like_N"/>
</dbReference>
<feature type="domain" description="Nephrocystin 3-like N-terminal" evidence="2">
    <location>
        <begin position="57"/>
        <end position="154"/>
    </location>
</feature>
<evidence type="ECO:0000313" key="3">
    <source>
        <dbReference type="EMBL" id="CEI63166.1"/>
    </source>
</evidence>
<name>A0A2L2TJE7_9HYPO</name>
<dbReference type="STRING" id="56646.A0A2L2TJE7"/>
<dbReference type="AlphaFoldDB" id="A0A2L2TJE7"/>